<evidence type="ECO:0000256" key="9">
    <source>
        <dbReference type="ARBA" id="ARBA00023012"/>
    </source>
</evidence>
<evidence type="ECO:0000256" key="8">
    <source>
        <dbReference type="ARBA" id="ARBA00022989"/>
    </source>
</evidence>
<accession>A0A916IWK6</accession>
<evidence type="ECO:0000259" key="12">
    <source>
        <dbReference type="PROSITE" id="PS50109"/>
    </source>
</evidence>
<dbReference type="PANTHER" id="PTHR45436">
    <property type="entry name" value="SENSOR HISTIDINE KINASE YKOH"/>
    <property type="match status" value="1"/>
</dbReference>
<comment type="subcellular location">
    <subcellularLocation>
        <location evidence="2">Membrane</location>
        <topology evidence="2">Multi-pass membrane protein</topology>
    </subcellularLocation>
</comment>
<evidence type="ECO:0000256" key="6">
    <source>
        <dbReference type="ARBA" id="ARBA00022692"/>
    </source>
</evidence>
<dbReference type="InterPro" id="IPR004358">
    <property type="entry name" value="Sig_transdc_His_kin-like_C"/>
</dbReference>
<sequence length="460" mass="49155">MDGLKGRIGQSIRLRLSLWLSVSILAVAAVAGAFSFIAAFDEAHELQDDILRQVAMLVRNRQLLLRSPVSGDDAQLQDNESRVIIQKLGGGQDQPPTQRLALPATLGDGLHTIEVGSVRYRVLVASVGGDRIAVAQDTAVRDEIARDSALRTLLPFLVLVPILLLVVAKLVDKMFRPIAALSAEIDRRSDQDLHPLAAGALPVEVRPFAVAINRLLGRIGQAIDLQRRFVADAAHELRSPLTALSLQAGRLADTPMPPAARERLGLLRQGIERTRNLLDQLLSMARAQSPGGFRVTASLSVKEVYRTVLEGLMPLAQAKQIDIGVTDGPDATVQASEADVLTIVRNLVDNALRYTPEQGRIDLTVSCADGRVVLSVEDNGPGIPQAERERVFDPFYRIMGTGAIGSGLGLSIVAAIARRLGADIRLDDAGCGTPAAPGLRISVLFPVATGSVLSERADAA</sequence>
<evidence type="ECO:0000256" key="5">
    <source>
        <dbReference type="ARBA" id="ARBA00022679"/>
    </source>
</evidence>
<keyword evidence="10 11" id="KW-0472">Membrane</keyword>
<dbReference type="PROSITE" id="PS50885">
    <property type="entry name" value="HAMP"/>
    <property type="match status" value="1"/>
</dbReference>
<evidence type="ECO:0000256" key="10">
    <source>
        <dbReference type="ARBA" id="ARBA00023136"/>
    </source>
</evidence>
<dbReference type="PANTHER" id="PTHR45436:SF15">
    <property type="entry name" value="SENSOR HISTIDINE KINASE CUSS"/>
    <property type="match status" value="1"/>
</dbReference>
<evidence type="ECO:0000256" key="3">
    <source>
        <dbReference type="ARBA" id="ARBA00012438"/>
    </source>
</evidence>
<organism evidence="14 15">
    <name type="scientific">Cupriavidus yeoncheonensis</name>
    <dbReference type="NCBI Taxonomy" id="1462994"/>
    <lineage>
        <taxon>Bacteria</taxon>
        <taxon>Pseudomonadati</taxon>
        <taxon>Pseudomonadota</taxon>
        <taxon>Betaproteobacteria</taxon>
        <taxon>Burkholderiales</taxon>
        <taxon>Burkholderiaceae</taxon>
        <taxon>Cupriavidus</taxon>
    </lineage>
</organism>
<dbReference type="Gene3D" id="3.30.565.10">
    <property type="entry name" value="Histidine kinase-like ATPase, C-terminal domain"/>
    <property type="match status" value="1"/>
</dbReference>
<keyword evidence="15" id="KW-1185">Reference proteome</keyword>
<evidence type="ECO:0000313" key="14">
    <source>
        <dbReference type="EMBL" id="CAG2152849.1"/>
    </source>
</evidence>
<evidence type="ECO:0000259" key="13">
    <source>
        <dbReference type="PROSITE" id="PS50885"/>
    </source>
</evidence>
<dbReference type="InterPro" id="IPR005467">
    <property type="entry name" value="His_kinase_dom"/>
</dbReference>
<dbReference type="EC" id="2.7.13.3" evidence="3"/>
<keyword evidence="6 11" id="KW-0812">Transmembrane</keyword>
<dbReference type="PROSITE" id="PS50109">
    <property type="entry name" value="HIS_KIN"/>
    <property type="match status" value="1"/>
</dbReference>
<evidence type="ECO:0000313" key="15">
    <source>
        <dbReference type="Proteomes" id="UP000672934"/>
    </source>
</evidence>
<keyword evidence="8 11" id="KW-1133">Transmembrane helix</keyword>
<name>A0A916IWK6_9BURK</name>
<dbReference type="GO" id="GO:0005886">
    <property type="term" value="C:plasma membrane"/>
    <property type="evidence" value="ECO:0007669"/>
    <property type="project" value="TreeGrafter"/>
</dbReference>
<feature type="domain" description="HAMP" evidence="13">
    <location>
        <begin position="172"/>
        <end position="224"/>
    </location>
</feature>
<keyword evidence="4" id="KW-0597">Phosphoprotein</keyword>
<keyword evidence="7" id="KW-0418">Kinase</keyword>
<dbReference type="Proteomes" id="UP000672934">
    <property type="component" value="Unassembled WGS sequence"/>
</dbReference>
<evidence type="ECO:0000256" key="11">
    <source>
        <dbReference type="SAM" id="Phobius"/>
    </source>
</evidence>
<dbReference type="CDD" id="cd00082">
    <property type="entry name" value="HisKA"/>
    <property type="match status" value="1"/>
</dbReference>
<proteinExistence type="predicted"/>
<dbReference type="Gene3D" id="1.10.287.130">
    <property type="match status" value="1"/>
</dbReference>
<feature type="transmembrane region" description="Helical" evidence="11">
    <location>
        <begin position="153"/>
        <end position="171"/>
    </location>
</feature>
<protein>
    <recommendedName>
        <fullName evidence="3">histidine kinase</fullName>
        <ecNumber evidence="3">2.7.13.3</ecNumber>
    </recommendedName>
</protein>
<dbReference type="EMBL" id="CAJPUY010000019">
    <property type="protein sequence ID" value="CAG2152849.1"/>
    <property type="molecule type" value="Genomic_DNA"/>
</dbReference>
<reference evidence="14" key="1">
    <citation type="submission" date="2021-03" db="EMBL/GenBank/DDBJ databases">
        <authorList>
            <person name="Peeters C."/>
        </authorList>
    </citation>
    <scope>NUCLEOTIDE SEQUENCE</scope>
    <source>
        <strain evidence="14">LMG 31506</strain>
    </source>
</reference>
<dbReference type="InterPro" id="IPR003594">
    <property type="entry name" value="HATPase_dom"/>
</dbReference>
<dbReference type="SUPFAM" id="SSF55874">
    <property type="entry name" value="ATPase domain of HSP90 chaperone/DNA topoisomerase II/histidine kinase"/>
    <property type="match status" value="1"/>
</dbReference>
<dbReference type="GO" id="GO:0000155">
    <property type="term" value="F:phosphorelay sensor kinase activity"/>
    <property type="evidence" value="ECO:0007669"/>
    <property type="project" value="InterPro"/>
</dbReference>
<dbReference type="AlphaFoldDB" id="A0A916IWK6"/>
<dbReference type="InterPro" id="IPR036890">
    <property type="entry name" value="HATPase_C_sf"/>
</dbReference>
<dbReference type="SMART" id="SM00388">
    <property type="entry name" value="HisKA"/>
    <property type="match status" value="1"/>
</dbReference>
<dbReference type="Pfam" id="PF00512">
    <property type="entry name" value="HisKA"/>
    <property type="match status" value="1"/>
</dbReference>
<feature type="transmembrane region" description="Helical" evidence="11">
    <location>
        <begin position="16"/>
        <end position="40"/>
    </location>
</feature>
<dbReference type="PRINTS" id="PR00344">
    <property type="entry name" value="BCTRLSENSOR"/>
</dbReference>
<evidence type="ECO:0000256" key="4">
    <source>
        <dbReference type="ARBA" id="ARBA00022553"/>
    </source>
</evidence>
<dbReference type="CDD" id="cd00075">
    <property type="entry name" value="HATPase"/>
    <property type="match status" value="1"/>
</dbReference>
<comment type="caution">
    <text evidence="14">The sequence shown here is derived from an EMBL/GenBank/DDBJ whole genome shotgun (WGS) entry which is preliminary data.</text>
</comment>
<dbReference type="SUPFAM" id="SSF47384">
    <property type="entry name" value="Homodimeric domain of signal transducing histidine kinase"/>
    <property type="match status" value="1"/>
</dbReference>
<dbReference type="Pfam" id="PF02518">
    <property type="entry name" value="HATPase_c"/>
    <property type="match status" value="1"/>
</dbReference>
<evidence type="ECO:0000256" key="2">
    <source>
        <dbReference type="ARBA" id="ARBA00004141"/>
    </source>
</evidence>
<dbReference type="RefSeq" id="WP_211949573.1">
    <property type="nucleotide sequence ID" value="NZ_CAJPUY010000019.1"/>
</dbReference>
<dbReference type="InterPro" id="IPR003661">
    <property type="entry name" value="HisK_dim/P_dom"/>
</dbReference>
<dbReference type="SMART" id="SM00387">
    <property type="entry name" value="HATPase_c"/>
    <property type="match status" value="1"/>
</dbReference>
<keyword evidence="9" id="KW-0902">Two-component regulatory system</keyword>
<feature type="domain" description="Histidine kinase" evidence="12">
    <location>
        <begin position="232"/>
        <end position="449"/>
    </location>
</feature>
<gene>
    <name evidence="14" type="primary">qseC_3</name>
    <name evidence="14" type="ORF">LMG31506_04681</name>
</gene>
<evidence type="ECO:0000256" key="7">
    <source>
        <dbReference type="ARBA" id="ARBA00022777"/>
    </source>
</evidence>
<evidence type="ECO:0000256" key="1">
    <source>
        <dbReference type="ARBA" id="ARBA00000085"/>
    </source>
</evidence>
<keyword evidence="5 14" id="KW-0808">Transferase</keyword>
<dbReference type="InterPro" id="IPR050428">
    <property type="entry name" value="TCS_sensor_his_kinase"/>
</dbReference>
<dbReference type="InterPro" id="IPR003660">
    <property type="entry name" value="HAMP_dom"/>
</dbReference>
<dbReference type="InterPro" id="IPR036097">
    <property type="entry name" value="HisK_dim/P_sf"/>
</dbReference>
<comment type="catalytic activity">
    <reaction evidence="1">
        <text>ATP + protein L-histidine = ADP + protein N-phospho-L-histidine.</text>
        <dbReference type="EC" id="2.7.13.3"/>
    </reaction>
</comment>